<keyword evidence="2" id="KW-1185">Reference proteome</keyword>
<sequence>MTHVDLPHHKKKHDCKGIVHDDCASAVFAGKETPKPMVDWCKRYLGGPTCTETRPEGIFSSYDGFPKRAMASSLCATPSALPMAPRFSKACQCFTQMHPHPTG</sequence>
<dbReference type="EMBL" id="JAWHQM010000010">
    <property type="protein sequence ID" value="KAK5629108.1"/>
    <property type="molecule type" value="Genomic_DNA"/>
</dbReference>
<organism evidence="1 2">
    <name type="scientific">Xylaria bambusicola</name>
    <dbReference type="NCBI Taxonomy" id="326684"/>
    <lineage>
        <taxon>Eukaryota</taxon>
        <taxon>Fungi</taxon>
        <taxon>Dikarya</taxon>
        <taxon>Ascomycota</taxon>
        <taxon>Pezizomycotina</taxon>
        <taxon>Sordariomycetes</taxon>
        <taxon>Xylariomycetidae</taxon>
        <taxon>Xylariales</taxon>
        <taxon>Xylariaceae</taxon>
        <taxon>Xylaria</taxon>
    </lineage>
</organism>
<comment type="caution">
    <text evidence="1">The sequence shown here is derived from an EMBL/GenBank/DDBJ whole genome shotgun (WGS) entry which is preliminary data.</text>
</comment>
<evidence type="ECO:0000313" key="1">
    <source>
        <dbReference type="EMBL" id="KAK5629108.1"/>
    </source>
</evidence>
<dbReference type="AlphaFoldDB" id="A0AAN7Z759"/>
<evidence type="ECO:0000313" key="2">
    <source>
        <dbReference type="Proteomes" id="UP001305414"/>
    </source>
</evidence>
<proteinExistence type="predicted"/>
<gene>
    <name evidence="1" type="ORF">RRF57_004823</name>
</gene>
<accession>A0AAN7Z759</accession>
<protein>
    <submittedName>
        <fullName evidence="1">Uncharacterized protein</fullName>
    </submittedName>
</protein>
<reference evidence="1 2" key="1">
    <citation type="submission" date="2023-10" db="EMBL/GenBank/DDBJ databases">
        <title>Draft genome sequence of Xylaria bambusicola isolate GMP-LS, the root and basal stem rot pathogen of sugarcane in Indonesia.</title>
        <authorList>
            <person name="Selvaraj P."/>
            <person name="Muralishankar V."/>
            <person name="Muruganantham S."/>
            <person name="Sp S."/>
            <person name="Haryani S."/>
            <person name="Lau K.J.X."/>
            <person name="Naqvi N.I."/>
        </authorList>
    </citation>
    <scope>NUCLEOTIDE SEQUENCE [LARGE SCALE GENOMIC DNA]</scope>
    <source>
        <strain evidence="1">GMP-LS</strain>
    </source>
</reference>
<dbReference type="Proteomes" id="UP001305414">
    <property type="component" value="Unassembled WGS sequence"/>
</dbReference>
<name>A0AAN7Z759_9PEZI</name>